<organism evidence="2 3">
    <name type="scientific">Cylindrotheca closterium</name>
    <dbReference type="NCBI Taxonomy" id="2856"/>
    <lineage>
        <taxon>Eukaryota</taxon>
        <taxon>Sar</taxon>
        <taxon>Stramenopiles</taxon>
        <taxon>Ochrophyta</taxon>
        <taxon>Bacillariophyta</taxon>
        <taxon>Bacillariophyceae</taxon>
        <taxon>Bacillariophycidae</taxon>
        <taxon>Bacillariales</taxon>
        <taxon>Bacillariaceae</taxon>
        <taxon>Cylindrotheca</taxon>
    </lineage>
</organism>
<keyword evidence="3" id="KW-1185">Reference proteome</keyword>
<feature type="region of interest" description="Disordered" evidence="1">
    <location>
        <begin position="235"/>
        <end position="255"/>
    </location>
</feature>
<evidence type="ECO:0000313" key="2">
    <source>
        <dbReference type="EMBL" id="CAJ1949723.1"/>
    </source>
</evidence>
<accession>A0AAD2FQQ6</accession>
<dbReference type="AlphaFoldDB" id="A0AAD2FQQ6"/>
<feature type="compositionally biased region" description="Polar residues" evidence="1">
    <location>
        <begin position="31"/>
        <end position="45"/>
    </location>
</feature>
<protein>
    <submittedName>
        <fullName evidence="2">Uncharacterized protein</fullName>
    </submittedName>
</protein>
<feature type="compositionally biased region" description="Polar residues" evidence="1">
    <location>
        <begin position="56"/>
        <end position="67"/>
    </location>
</feature>
<dbReference type="Proteomes" id="UP001295423">
    <property type="component" value="Unassembled WGS sequence"/>
</dbReference>
<evidence type="ECO:0000256" key="1">
    <source>
        <dbReference type="SAM" id="MobiDB-lite"/>
    </source>
</evidence>
<feature type="region of interest" description="Disordered" evidence="1">
    <location>
        <begin position="25"/>
        <end position="95"/>
    </location>
</feature>
<gene>
    <name evidence="2" type="ORF">CYCCA115_LOCUS12240</name>
</gene>
<feature type="compositionally biased region" description="Basic residues" evidence="1">
    <location>
        <begin position="46"/>
        <end position="55"/>
    </location>
</feature>
<reference evidence="2" key="1">
    <citation type="submission" date="2023-08" db="EMBL/GenBank/DDBJ databases">
        <authorList>
            <person name="Audoor S."/>
            <person name="Bilcke G."/>
        </authorList>
    </citation>
    <scope>NUCLEOTIDE SEQUENCE</scope>
</reference>
<sequence>MRPKEARQYIESFLQQWRPVFGCGDVDDAESSTSDLVLRKNSGNNPRRKTTKKNTQKWLRQVSNKLMEQTKIERNNTDSTSDSHSAEPSIPSTIETSTKIQSLSQANLINDSQINEPIPAAVETTSIGSLTNTDVTGDSQFEETMIRSPVKPTQRACSFENNGLPRSQIQSDEPALATIENTRRVQSLPNASTHNNRPLRRQKRNPEREAFFKVRVYDLGYSGDDDILALSTIGGDTQQADDNKGWPNDFYKPKN</sequence>
<comment type="caution">
    <text evidence="2">The sequence shown here is derived from an EMBL/GenBank/DDBJ whole genome shotgun (WGS) entry which is preliminary data.</text>
</comment>
<evidence type="ECO:0000313" key="3">
    <source>
        <dbReference type="Proteomes" id="UP001295423"/>
    </source>
</evidence>
<name>A0AAD2FQQ6_9STRA</name>
<dbReference type="EMBL" id="CAKOGP040001758">
    <property type="protein sequence ID" value="CAJ1949723.1"/>
    <property type="molecule type" value="Genomic_DNA"/>
</dbReference>
<proteinExistence type="predicted"/>